<protein>
    <submittedName>
        <fullName evidence="3">Uncharacterized protein</fullName>
    </submittedName>
</protein>
<reference evidence="3 4" key="1">
    <citation type="submission" date="2023-08" db="EMBL/GenBank/DDBJ databases">
        <title>Nocardioides seae sp. nov., a bacterium isolated from a soil.</title>
        <authorList>
            <person name="Wang X."/>
        </authorList>
    </citation>
    <scope>NUCLEOTIDE SEQUENCE [LARGE SCALE GENOMIC DNA]</scope>
    <source>
        <strain evidence="3 4">YZH12</strain>
    </source>
</reference>
<feature type="transmembrane region" description="Helical" evidence="2">
    <location>
        <begin position="182"/>
        <end position="204"/>
    </location>
</feature>
<accession>A0ABU3Q0I6</accession>
<proteinExistence type="predicted"/>
<keyword evidence="4" id="KW-1185">Reference proteome</keyword>
<comment type="caution">
    <text evidence="3">The sequence shown here is derived from an EMBL/GenBank/DDBJ whole genome shotgun (WGS) entry which is preliminary data.</text>
</comment>
<organism evidence="3 4">
    <name type="scientific">Nocardioides imazamoxiresistens</name>
    <dbReference type="NCBI Taxonomy" id="3231893"/>
    <lineage>
        <taxon>Bacteria</taxon>
        <taxon>Bacillati</taxon>
        <taxon>Actinomycetota</taxon>
        <taxon>Actinomycetes</taxon>
        <taxon>Propionibacteriales</taxon>
        <taxon>Nocardioidaceae</taxon>
        <taxon>Nocardioides</taxon>
    </lineage>
</organism>
<dbReference type="EMBL" id="JAVYII010000007">
    <property type="protein sequence ID" value="MDT9594525.1"/>
    <property type="molecule type" value="Genomic_DNA"/>
</dbReference>
<gene>
    <name evidence="3" type="ORF">RDV89_15680</name>
</gene>
<evidence type="ECO:0000256" key="2">
    <source>
        <dbReference type="SAM" id="Phobius"/>
    </source>
</evidence>
<feature type="region of interest" description="Disordered" evidence="1">
    <location>
        <begin position="209"/>
        <end position="230"/>
    </location>
</feature>
<dbReference type="RefSeq" id="WP_315734380.1">
    <property type="nucleotide sequence ID" value="NZ_JAVYII010000007.1"/>
</dbReference>
<evidence type="ECO:0000256" key="1">
    <source>
        <dbReference type="SAM" id="MobiDB-lite"/>
    </source>
</evidence>
<evidence type="ECO:0000313" key="3">
    <source>
        <dbReference type="EMBL" id="MDT9594525.1"/>
    </source>
</evidence>
<keyword evidence="2" id="KW-0472">Membrane</keyword>
<sequence length="420" mass="44981">MAEDEVQTILAELRADGLYVHPSAAQLVPAEQQEQIEANLAELREAGAPVYVVVEDVSETGRFGSMDSLLTRVHDRSVTDGDPLEGLYVATDWFYSADYAEREGIAPYTLSDRGWSVSEKLPTDFDALDVNQVEDDLGDGLVLLTESMAARVDGDLTQWDSYIGSVREAREQDRAQEEGSDGAGGTVLLGAGAVLAIVVAGVLLSRRARSGARPGTPERGVRASAQGSRGAAYTLPPSAVELVRAAHDARVVTRGRDELLALGEAVDAAELTPRGDADSWQAALDHYDAARRVLRPEDPADDVPLLDGVGGLVLAQRGRAALAAASRGRAWSPQAPCFLNPLHGPGTTERDVEVGGQRLHAPLCTRCRRDLKRGGKPAILDVMVDGSPRHYFETDARPWADTGFGALVPDLVTALHRARR</sequence>
<name>A0ABU3Q0I6_9ACTN</name>
<keyword evidence="2" id="KW-1133">Transmembrane helix</keyword>
<evidence type="ECO:0000313" key="4">
    <source>
        <dbReference type="Proteomes" id="UP001268542"/>
    </source>
</evidence>
<dbReference type="Proteomes" id="UP001268542">
    <property type="component" value="Unassembled WGS sequence"/>
</dbReference>
<keyword evidence="2" id="KW-0812">Transmembrane</keyword>